<evidence type="ECO:0000313" key="2">
    <source>
        <dbReference type="EMBL" id="KAG7818358.1"/>
    </source>
</evidence>
<dbReference type="Proteomes" id="UP001196530">
    <property type="component" value="Unassembled WGS sequence"/>
</dbReference>
<feature type="compositionally biased region" description="Basic residues" evidence="1">
    <location>
        <begin position="121"/>
        <end position="131"/>
    </location>
</feature>
<protein>
    <submittedName>
        <fullName evidence="2">Uncharacterized protein</fullName>
    </submittedName>
</protein>
<dbReference type="Gene3D" id="3.30.760.10">
    <property type="entry name" value="RNA Cap, Translation Initiation Factor Eif4e"/>
    <property type="match status" value="1"/>
</dbReference>
<reference evidence="2" key="1">
    <citation type="journal article" date="2021" name="G3 (Bethesda)">
        <title>Genomic diversity, chromosomal rearrangements, and interspecies hybridization in the ogataea polymorpha species complex.</title>
        <authorList>
            <person name="Hanson S.J."/>
            <person name="Cinneide E.O."/>
            <person name="Salzberg L.I."/>
            <person name="Wolfe K.H."/>
            <person name="McGowan J."/>
            <person name="Fitzpatrick D.A."/>
            <person name="Matlin K."/>
        </authorList>
    </citation>
    <scope>NUCLEOTIDE SEQUENCE</scope>
    <source>
        <strain evidence="2">61-244</strain>
    </source>
</reference>
<evidence type="ECO:0000256" key="1">
    <source>
        <dbReference type="SAM" id="MobiDB-lite"/>
    </source>
</evidence>
<dbReference type="InterPro" id="IPR001040">
    <property type="entry name" value="TIF_eIF_4E"/>
</dbReference>
<gene>
    <name evidence="2" type="ORF">KL928_003359</name>
</gene>
<proteinExistence type="predicted"/>
<dbReference type="EMBL" id="JAHLUX010000006">
    <property type="protein sequence ID" value="KAG7818358.1"/>
    <property type="molecule type" value="Genomic_DNA"/>
</dbReference>
<dbReference type="AlphaFoldDB" id="A0AAN6DFY4"/>
<organism evidence="2 3">
    <name type="scientific">Pichia angusta</name>
    <name type="common">Yeast</name>
    <name type="synonym">Hansenula polymorpha</name>
    <dbReference type="NCBI Taxonomy" id="870730"/>
    <lineage>
        <taxon>Eukaryota</taxon>
        <taxon>Fungi</taxon>
        <taxon>Dikarya</taxon>
        <taxon>Ascomycota</taxon>
        <taxon>Saccharomycotina</taxon>
        <taxon>Pichiomycetes</taxon>
        <taxon>Pichiales</taxon>
        <taxon>Pichiaceae</taxon>
        <taxon>Ogataea</taxon>
    </lineage>
</organism>
<sequence length="479" mass="55293">MGFFFWNKAKSDVIAGDSAENKHDETNEPALPDTSAVVSTKSSKSSRTLGRRGTLRRFLSMKRKPLEVEPSETAETAVNSIIDSSEYFNGSCSSFDETRATNYSGMQCSPELDNTDEYPHLRRKDSKNRHSRMSDYLKNKEPVNMMEISNTMEKEPLPIQQLFEQEFEDIDNQENTLLVNKDRFSEKPQKKGLRRSLSKLFGKKDKAKTEGNRYVRDFSDRSKPDPVPNFSFRSLRLNDTLHSINKRPESPNLANVAVFPAVSKIMCAFGVESETSTQFEVFELQRASKMHLNSVWNVWGEFVSTSNEDAKLRNRVIEKVWKTKQLNKLASRCSELFLNAPQCGSAEENRIHIFKFGLSPRYRKEPLLYNSGRVVIRIPSEKVDKVWRSTLDIVLKEQLLWSKLDNNIVGVTWKRAPHRHEYSLILWLTKEGHDHDSVSTLMNEVMLLSPDELKPLFTYSKYYVNADHTYHAIDLNEKN</sequence>
<feature type="compositionally biased region" description="Low complexity" evidence="1">
    <location>
        <begin position="34"/>
        <end position="48"/>
    </location>
</feature>
<dbReference type="GO" id="GO:0003743">
    <property type="term" value="F:translation initiation factor activity"/>
    <property type="evidence" value="ECO:0007669"/>
    <property type="project" value="InterPro"/>
</dbReference>
<dbReference type="GO" id="GO:0003723">
    <property type="term" value="F:RNA binding"/>
    <property type="evidence" value="ECO:0007669"/>
    <property type="project" value="InterPro"/>
</dbReference>
<feature type="region of interest" description="Disordered" evidence="1">
    <location>
        <begin position="17"/>
        <end position="53"/>
    </location>
</feature>
<dbReference type="Pfam" id="PF01652">
    <property type="entry name" value="IF4E"/>
    <property type="match status" value="1"/>
</dbReference>
<dbReference type="InterPro" id="IPR023398">
    <property type="entry name" value="TIF_eIF4e-like"/>
</dbReference>
<dbReference type="RefSeq" id="XP_043059612.1">
    <property type="nucleotide sequence ID" value="XM_043203937.1"/>
</dbReference>
<dbReference type="SUPFAM" id="SSF55418">
    <property type="entry name" value="eIF4e-like"/>
    <property type="match status" value="1"/>
</dbReference>
<evidence type="ECO:0000313" key="3">
    <source>
        <dbReference type="Proteomes" id="UP001196530"/>
    </source>
</evidence>
<name>A0AAN6DFY4_PICAN</name>
<feature type="region of interest" description="Disordered" evidence="1">
    <location>
        <begin position="112"/>
        <end position="132"/>
    </location>
</feature>
<comment type="caution">
    <text evidence="2">The sequence shown here is derived from an EMBL/GenBank/DDBJ whole genome shotgun (WGS) entry which is preliminary data.</text>
</comment>
<dbReference type="GeneID" id="66127410"/>
<accession>A0AAN6DFY4</accession>